<name>U6Q1B4_9NEIS</name>
<organism evidence="1 2">
    <name type="scientific">Simonsiella muelleri ATCC 29453</name>
    <dbReference type="NCBI Taxonomy" id="641147"/>
    <lineage>
        <taxon>Bacteria</taxon>
        <taxon>Pseudomonadati</taxon>
        <taxon>Pseudomonadota</taxon>
        <taxon>Betaproteobacteria</taxon>
        <taxon>Neisseriales</taxon>
        <taxon>Neisseriaceae</taxon>
        <taxon>Simonsiella</taxon>
    </lineage>
</organism>
<protein>
    <submittedName>
        <fullName evidence="1">Uncharacterized protein</fullName>
    </submittedName>
</protein>
<accession>U6Q1B4</accession>
<sequence>MFLPNPDAEFTGSYERCGLTLKEYQELIKLSLDSRTFLVKQSKQSAFAKLDLYGFKDEMVFLSGSSDNIELLHEIMADYGEDVNQWYQPFTSRIRHIRAMKSQSQYHTQTQTDVFEIA</sequence>
<evidence type="ECO:0000313" key="2">
    <source>
        <dbReference type="Proteomes" id="UP000017813"/>
    </source>
</evidence>
<dbReference type="HOGENOM" id="CLU_2071544_0_0_4"/>
<reference evidence="1 2" key="1">
    <citation type="submission" date="2010-03" db="EMBL/GenBank/DDBJ databases">
        <authorList>
            <consortium name="The Broad Institute Genome Sequencing Platform"/>
            <person name="Ward D."/>
            <person name="Earl A."/>
            <person name="Feldgarden M."/>
            <person name="Gevers D."/>
            <person name="Young S."/>
            <person name="Zeng Q."/>
            <person name="Koehrsen M."/>
            <person name="Alvarado L."/>
            <person name="Berlin A.M."/>
            <person name="Borenstein D."/>
            <person name="Chapman S.B."/>
            <person name="Chen Z."/>
            <person name="Engels R."/>
            <person name="Freedman E."/>
            <person name="Gellesch M."/>
            <person name="Goldberg J."/>
            <person name="Griggs A."/>
            <person name="Gujja S."/>
            <person name="Heilman E.R."/>
            <person name="Heiman D.I."/>
            <person name="Hepburn T.A."/>
            <person name="Howarth C."/>
            <person name="Jen D."/>
            <person name="Larson L."/>
            <person name="Mehta T."/>
            <person name="Park D."/>
            <person name="Pearson M."/>
            <person name="Richards J."/>
            <person name="Roberts A."/>
            <person name="Saif S."/>
            <person name="Shea T.D."/>
            <person name="Shenoy N."/>
            <person name="Sisk P."/>
            <person name="Stolte C."/>
            <person name="Sykes S.N."/>
            <person name="Walk T."/>
            <person name="White J."/>
            <person name="Yandava C."/>
            <person name="Izard J."/>
            <person name="Baranova O.V."/>
            <person name="Blanton J.M."/>
            <person name="Tanner A.C."/>
            <person name="Dewhirst F."/>
            <person name="Haas B."/>
            <person name="Nusbaum C."/>
            <person name="Birren B."/>
        </authorList>
    </citation>
    <scope>NUCLEOTIDE SEQUENCE [LARGE SCALE GENOMIC DNA]</scope>
    <source>
        <strain evidence="1 2">ATCC 29453</strain>
    </source>
</reference>
<reference evidence="1 2" key="2">
    <citation type="submission" date="2011-10" db="EMBL/GenBank/DDBJ databases">
        <title>The Genome Sequence of Simonsiella muelleri ATCC 29453.</title>
        <authorList>
            <consortium name="The Broad Institute Genome Sequencing Platform"/>
            <consortium name="The Broad Institute Genome Sequencing Center for Infectious Disease"/>
            <person name="Earl A."/>
            <person name="Ward D."/>
            <person name="Feldgarden M."/>
            <person name="Gevers D."/>
            <person name="Izard J."/>
            <person name="Baranova O.V."/>
            <person name="Blanton J.M."/>
            <person name="Tanner A.C."/>
            <person name="Dewhirst F."/>
            <person name="Young S.K."/>
            <person name="Zeng Q."/>
            <person name="Gargeya S."/>
            <person name="Fitzgerald M."/>
            <person name="Haas B."/>
            <person name="Abouelleil A."/>
            <person name="Alvarado L."/>
            <person name="Arachchi H.M."/>
            <person name="Berlin A."/>
            <person name="Brown A."/>
            <person name="Chapman S.B."/>
            <person name="Chen Z."/>
            <person name="Dunbar C."/>
            <person name="Freedman E."/>
            <person name="Gearin G."/>
            <person name="Goldberg J."/>
            <person name="Griggs A."/>
            <person name="Gujja S."/>
            <person name="Heiman D."/>
            <person name="Howarth C."/>
            <person name="Larson L."/>
            <person name="Lui A."/>
            <person name="MacDonald P.J.P."/>
            <person name="Montmayeur A."/>
            <person name="Murphy C."/>
            <person name="Neiman D."/>
            <person name="Pearson M."/>
            <person name="Priest M."/>
            <person name="Roberts A."/>
            <person name="Saif S."/>
            <person name="Shea T."/>
            <person name="Shenoy N."/>
            <person name="Sisk P."/>
            <person name="Stolte C."/>
            <person name="Sykes S."/>
            <person name="Wortman J."/>
            <person name="Nusbaum C."/>
            <person name="Birren B."/>
        </authorList>
    </citation>
    <scope>NUCLEOTIDE SEQUENCE [LARGE SCALE GENOMIC DNA]</scope>
    <source>
        <strain evidence="1 2">ATCC 29453</strain>
    </source>
</reference>
<dbReference type="AlphaFoldDB" id="U6Q1B4"/>
<dbReference type="eggNOG" id="COG3451">
    <property type="taxonomic scope" value="Bacteria"/>
</dbReference>
<dbReference type="EMBL" id="ADCY02000068">
    <property type="protein sequence ID" value="EJZ50082.1"/>
    <property type="molecule type" value="Genomic_DNA"/>
</dbReference>
<dbReference type="Proteomes" id="UP000017813">
    <property type="component" value="Unassembled WGS sequence"/>
</dbReference>
<dbReference type="STRING" id="641147.HMPREF9021_02674"/>
<comment type="caution">
    <text evidence="1">The sequence shown here is derived from an EMBL/GenBank/DDBJ whole genome shotgun (WGS) entry which is preliminary data.</text>
</comment>
<gene>
    <name evidence="1" type="ORF">HMPREF9021_02674</name>
</gene>
<keyword evidence="2" id="KW-1185">Reference proteome</keyword>
<proteinExistence type="predicted"/>
<evidence type="ECO:0000313" key="1">
    <source>
        <dbReference type="EMBL" id="EJZ50082.1"/>
    </source>
</evidence>